<name>A0A7W2TW45_9GAMM</name>
<dbReference type="Proteomes" id="UP000539350">
    <property type="component" value="Unassembled WGS sequence"/>
</dbReference>
<keyword evidence="3" id="KW-1185">Reference proteome</keyword>
<sequence length="115" mass="13177">MRSRFSAFSLQLADYLRATWHPSTRPSTLDLDDSTQWLALQIFASEVAKQVGQVQFQAIYRQASQWGYLQENSEFVREGSRWYYLQGQTQQGTLKPGRNEACPCGSGRKFKACCL</sequence>
<protein>
    <submittedName>
        <fullName evidence="2">SEC-C domain-containing protein</fullName>
    </submittedName>
</protein>
<proteinExistence type="predicted"/>
<dbReference type="EMBL" id="JACFXU010000014">
    <property type="protein sequence ID" value="MBA6413035.1"/>
    <property type="molecule type" value="Genomic_DNA"/>
</dbReference>
<reference evidence="2 3" key="1">
    <citation type="submission" date="2020-07" db="EMBL/GenBank/DDBJ databases">
        <title>Halieaceae bacterium, F7430, whole genome shotgun sequencing project.</title>
        <authorList>
            <person name="Jiang S."/>
            <person name="Liu Z.W."/>
            <person name="Du Z.J."/>
        </authorList>
    </citation>
    <scope>NUCLEOTIDE SEQUENCE [LARGE SCALE GENOMIC DNA]</scope>
    <source>
        <strain evidence="2 3">F7430</strain>
    </source>
</reference>
<dbReference type="SUPFAM" id="SSF103642">
    <property type="entry name" value="Sec-C motif"/>
    <property type="match status" value="1"/>
</dbReference>
<dbReference type="SUPFAM" id="SSF54427">
    <property type="entry name" value="NTF2-like"/>
    <property type="match status" value="1"/>
</dbReference>
<feature type="domain" description="YchJ-like middle NTF2-like" evidence="1">
    <location>
        <begin position="1"/>
        <end position="87"/>
    </location>
</feature>
<dbReference type="AlphaFoldDB" id="A0A7W2TW45"/>
<comment type="caution">
    <text evidence="2">The sequence shown here is derived from an EMBL/GenBank/DDBJ whole genome shotgun (WGS) entry which is preliminary data.</text>
</comment>
<dbReference type="PANTHER" id="PTHR33747">
    <property type="entry name" value="UPF0225 PROTEIN SCO1677"/>
    <property type="match status" value="1"/>
</dbReference>
<dbReference type="InterPro" id="IPR032710">
    <property type="entry name" value="NTF2-like_dom_sf"/>
</dbReference>
<dbReference type="InterPro" id="IPR048469">
    <property type="entry name" value="YchJ-like_M"/>
</dbReference>
<evidence type="ECO:0000313" key="3">
    <source>
        <dbReference type="Proteomes" id="UP000539350"/>
    </source>
</evidence>
<gene>
    <name evidence="2" type="ORF">H2508_07925</name>
</gene>
<dbReference type="Pfam" id="PF17775">
    <property type="entry name" value="YchJ_M-like"/>
    <property type="match status" value="1"/>
</dbReference>
<dbReference type="PANTHER" id="PTHR33747:SF1">
    <property type="entry name" value="ADENYLATE CYCLASE-ASSOCIATED CAP C-TERMINAL DOMAIN-CONTAINING PROTEIN"/>
    <property type="match status" value="1"/>
</dbReference>
<evidence type="ECO:0000259" key="1">
    <source>
        <dbReference type="Pfam" id="PF17775"/>
    </source>
</evidence>
<dbReference type="Gene3D" id="3.10.450.50">
    <property type="match status" value="1"/>
</dbReference>
<dbReference type="Pfam" id="PF02810">
    <property type="entry name" value="SEC-C"/>
    <property type="match status" value="1"/>
</dbReference>
<evidence type="ECO:0000313" key="2">
    <source>
        <dbReference type="EMBL" id="MBA6413035.1"/>
    </source>
</evidence>
<accession>A0A7W2TW45</accession>
<dbReference type="InterPro" id="IPR004027">
    <property type="entry name" value="SEC_C_motif"/>
</dbReference>
<organism evidence="2 3">
    <name type="scientific">Sediminihaliea albiluteola</name>
    <dbReference type="NCBI Taxonomy" id="2758564"/>
    <lineage>
        <taxon>Bacteria</taxon>
        <taxon>Pseudomonadati</taxon>
        <taxon>Pseudomonadota</taxon>
        <taxon>Gammaproteobacteria</taxon>
        <taxon>Cellvibrionales</taxon>
        <taxon>Halieaceae</taxon>
        <taxon>Sediminihaliea</taxon>
    </lineage>
</organism>